<gene>
    <name evidence="6" type="ORF">K402DRAFT_451033</name>
</gene>
<keyword evidence="7" id="KW-1185">Reference proteome</keyword>
<sequence length="454" mass="48111">MKSLAIAAIVAAAAATPVKRDVGAIVKTSSGSVQGHEASWPKGSGVSEYLGIPYAMPPLKELRFAAPKLFTGSMALLLRTSDISSIQTTPAFTAYGTGMGGGSAEDPHKYEEDCLSINVWTKPESGEKSKAVLMWIYGGAFAAGSSHAPFYNGARLAAEEDVVVVSFNYRINIFGFPRAPGIQDQNHGLLDQRLATEWVRDNIAAFGGDPKRITLFGESAGSASVDFYAYAWTQDPITSEEVGCGGRDAGEKTLECMRGKPALDIMNVVGKNGGPAQTPYTPVADNKVVFKDSANRGKAGNFIKRPFMVGNTDNELGIAAAMGGSGGPAMPPLITKLGTDIAFTCPAGKTADARANNKVPTYRYRSWACGTTRQLGLTPGSAPDTPEEAKLAKNMMGAWAAFAKDPENGLKGERFGWPTYNPTGGDTLVRLGFNNQSAWNFGPSRQYDNFCGQA</sequence>
<dbReference type="InterPro" id="IPR019826">
    <property type="entry name" value="Carboxylesterase_B_AS"/>
</dbReference>
<protein>
    <recommendedName>
        <fullName evidence="3">Carboxylic ester hydrolase</fullName>
        <ecNumber evidence="3">3.1.1.-</ecNumber>
    </recommendedName>
</protein>
<reference evidence="6" key="1">
    <citation type="journal article" date="2020" name="Stud. Mycol.">
        <title>101 Dothideomycetes genomes: a test case for predicting lifestyles and emergence of pathogens.</title>
        <authorList>
            <person name="Haridas S."/>
            <person name="Albert R."/>
            <person name="Binder M."/>
            <person name="Bloem J."/>
            <person name="Labutti K."/>
            <person name="Salamov A."/>
            <person name="Andreopoulos B."/>
            <person name="Baker S."/>
            <person name="Barry K."/>
            <person name="Bills G."/>
            <person name="Bluhm B."/>
            <person name="Cannon C."/>
            <person name="Castanera R."/>
            <person name="Culley D."/>
            <person name="Daum C."/>
            <person name="Ezra D."/>
            <person name="Gonzalez J."/>
            <person name="Henrissat B."/>
            <person name="Kuo A."/>
            <person name="Liang C."/>
            <person name="Lipzen A."/>
            <person name="Lutzoni F."/>
            <person name="Magnuson J."/>
            <person name="Mondo S."/>
            <person name="Nolan M."/>
            <person name="Ohm R."/>
            <person name="Pangilinan J."/>
            <person name="Park H.-J."/>
            <person name="Ramirez L."/>
            <person name="Alfaro M."/>
            <person name="Sun H."/>
            <person name="Tritt A."/>
            <person name="Yoshinaga Y."/>
            <person name="Zwiers L.-H."/>
            <person name="Turgeon B."/>
            <person name="Goodwin S."/>
            <person name="Spatafora J."/>
            <person name="Crous P."/>
            <person name="Grigoriev I."/>
        </authorList>
    </citation>
    <scope>NUCLEOTIDE SEQUENCE</scope>
    <source>
        <strain evidence="6">CBS 113979</strain>
    </source>
</reference>
<dbReference type="SUPFAM" id="SSF53474">
    <property type="entry name" value="alpha/beta-Hydrolases"/>
    <property type="match status" value="1"/>
</dbReference>
<dbReference type="GO" id="GO:0052689">
    <property type="term" value="F:carboxylic ester hydrolase activity"/>
    <property type="evidence" value="ECO:0007669"/>
    <property type="project" value="TreeGrafter"/>
</dbReference>
<dbReference type="InterPro" id="IPR029058">
    <property type="entry name" value="AB_hydrolase_fold"/>
</dbReference>
<dbReference type="Pfam" id="PF00135">
    <property type="entry name" value="COesterase"/>
    <property type="match status" value="1"/>
</dbReference>
<dbReference type="AlphaFoldDB" id="A0A6G1HCH6"/>
<evidence type="ECO:0000256" key="3">
    <source>
        <dbReference type="RuleBase" id="RU361235"/>
    </source>
</evidence>
<accession>A0A6G1HCH6</accession>
<evidence type="ECO:0000256" key="1">
    <source>
        <dbReference type="ARBA" id="ARBA00005964"/>
    </source>
</evidence>
<proteinExistence type="inferred from homology"/>
<evidence type="ECO:0000256" key="2">
    <source>
        <dbReference type="ARBA" id="ARBA00022801"/>
    </source>
</evidence>
<feature type="domain" description="Carboxylesterase type B" evidence="5">
    <location>
        <begin position="24"/>
        <end position="228"/>
    </location>
</feature>
<evidence type="ECO:0000313" key="6">
    <source>
        <dbReference type="EMBL" id="KAF1990719.1"/>
    </source>
</evidence>
<dbReference type="EC" id="3.1.1.-" evidence="3"/>
<dbReference type="PROSITE" id="PS00122">
    <property type="entry name" value="CARBOXYLESTERASE_B_1"/>
    <property type="match status" value="1"/>
</dbReference>
<dbReference type="Proteomes" id="UP000800041">
    <property type="component" value="Unassembled WGS sequence"/>
</dbReference>
<dbReference type="Gene3D" id="3.40.50.1820">
    <property type="entry name" value="alpha/beta hydrolase"/>
    <property type="match status" value="3"/>
</dbReference>
<feature type="chain" id="PRO_5026155456" description="Carboxylic ester hydrolase" evidence="4">
    <location>
        <begin position="16"/>
        <end position="454"/>
    </location>
</feature>
<dbReference type="PANTHER" id="PTHR43918">
    <property type="entry name" value="ACETYLCHOLINESTERASE"/>
    <property type="match status" value="1"/>
</dbReference>
<dbReference type="OrthoDB" id="408631at2759"/>
<keyword evidence="4" id="KW-0732">Signal</keyword>
<dbReference type="InterPro" id="IPR050654">
    <property type="entry name" value="AChE-related_enzymes"/>
</dbReference>
<evidence type="ECO:0000313" key="7">
    <source>
        <dbReference type="Proteomes" id="UP000800041"/>
    </source>
</evidence>
<name>A0A6G1HCH6_9PEZI</name>
<dbReference type="InterPro" id="IPR002018">
    <property type="entry name" value="CarbesteraseB"/>
</dbReference>
<dbReference type="PANTHER" id="PTHR43918:SF4">
    <property type="entry name" value="CARBOXYLIC ESTER HYDROLASE"/>
    <property type="match status" value="1"/>
</dbReference>
<organism evidence="6 7">
    <name type="scientific">Aulographum hederae CBS 113979</name>
    <dbReference type="NCBI Taxonomy" id="1176131"/>
    <lineage>
        <taxon>Eukaryota</taxon>
        <taxon>Fungi</taxon>
        <taxon>Dikarya</taxon>
        <taxon>Ascomycota</taxon>
        <taxon>Pezizomycotina</taxon>
        <taxon>Dothideomycetes</taxon>
        <taxon>Pleosporomycetidae</taxon>
        <taxon>Aulographales</taxon>
        <taxon>Aulographaceae</taxon>
    </lineage>
</organism>
<evidence type="ECO:0000256" key="4">
    <source>
        <dbReference type="SAM" id="SignalP"/>
    </source>
</evidence>
<feature type="signal peptide" evidence="4">
    <location>
        <begin position="1"/>
        <end position="15"/>
    </location>
</feature>
<dbReference type="EMBL" id="ML977141">
    <property type="protein sequence ID" value="KAF1990719.1"/>
    <property type="molecule type" value="Genomic_DNA"/>
</dbReference>
<comment type="similarity">
    <text evidence="1 3">Belongs to the type-B carboxylesterase/lipase family.</text>
</comment>
<keyword evidence="2 3" id="KW-0378">Hydrolase</keyword>
<evidence type="ECO:0000259" key="5">
    <source>
        <dbReference type="Pfam" id="PF00135"/>
    </source>
</evidence>